<comment type="caution">
    <text evidence="1">The sequence shown here is derived from an EMBL/GenBank/DDBJ whole genome shotgun (WGS) entry which is preliminary data.</text>
</comment>
<sequence>MDVNAAVAREGGRGREIVMYVLWGGMLGESGDRKVTYQGAPRKCMVVKEGIGVEELMKMVRKMTGSDISEEKLCTYDREMLVGIEGDSDVKVIFKGNDEHGYMYVARNSSSERAVVCEGRVRDFREGKQIARSGRKYDDVVEVGVEGGNNQVGVKRNYRSLGSEGGELPVSKL</sequence>
<reference evidence="1" key="1">
    <citation type="submission" date="2022-04" db="EMBL/GenBank/DDBJ databases">
        <title>Carnegiea gigantea Genome sequencing and assembly v2.</title>
        <authorList>
            <person name="Copetti D."/>
            <person name="Sanderson M.J."/>
            <person name="Burquez A."/>
            <person name="Wojciechowski M.F."/>
        </authorList>
    </citation>
    <scope>NUCLEOTIDE SEQUENCE</scope>
    <source>
        <strain evidence="1">SGP5-SGP5p</strain>
        <tissue evidence="1">Aerial part</tissue>
    </source>
</reference>
<dbReference type="EMBL" id="JAKOGI010000383">
    <property type="protein sequence ID" value="KAJ8435830.1"/>
    <property type="molecule type" value="Genomic_DNA"/>
</dbReference>
<dbReference type="Proteomes" id="UP001153076">
    <property type="component" value="Unassembled WGS sequence"/>
</dbReference>
<gene>
    <name evidence="1" type="ORF">Cgig2_009107</name>
</gene>
<dbReference type="AlphaFoldDB" id="A0A9Q1K2Y9"/>
<evidence type="ECO:0000313" key="1">
    <source>
        <dbReference type="EMBL" id="KAJ8435830.1"/>
    </source>
</evidence>
<evidence type="ECO:0000313" key="2">
    <source>
        <dbReference type="Proteomes" id="UP001153076"/>
    </source>
</evidence>
<organism evidence="1 2">
    <name type="scientific">Carnegiea gigantea</name>
    <dbReference type="NCBI Taxonomy" id="171969"/>
    <lineage>
        <taxon>Eukaryota</taxon>
        <taxon>Viridiplantae</taxon>
        <taxon>Streptophyta</taxon>
        <taxon>Embryophyta</taxon>
        <taxon>Tracheophyta</taxon>
        <taxon>Spermatophyta</taxon>
        <taxon>Magnoliopsida</taxon>
        <taxon>eudicotyledons</taxon>
        <taxon>Gunneridae</taxon>
        <taxon>Pentapetalae</taxon>
        <taxon>Caryophyllales</taxon>
        <taxon>Cactineae</taxon>
        <taxon>Cactaceae</taxon>
        <taxon>Cactoideae</taxon>
        <taxon>Echinocereeae</taxon>
        <taxon>Carnegiea</taxon>
    </lineage>
</organism>
<proteinExistence type="predicted"/>
<name>A0A9Q1K2Y9_9CARY</name>
<accession>A0A9Q1K2Y9</accession>
<protein>
    <submittedName>
        <fullName evidence="1">Uncharacterized protein</fullName>
    </submittedName>
</protein>
<keyword evidence="2" id="KW-1185">Reference proteome</keyword>